<evidence type="ECO:0000256" key="3">
    <source>
        <dbReference type="ARBA" id="ARBA00023015"/>
    </source>
</evidence>
<feature type="compositionally biased region" description="Polar residues" evidence="9">
    <location>
        <begin position="607"/>
        <end position="617"/>
    </location>
</feature>
<feature type="region of interest" description="Disordered" evidence="9">
    <location>
        <begin position="480"/>
        <end position="519"/>
    </location>
</feature>
<dbReference type="GO" id="GO:0005634">
    <property type="term" value="C:nucleus"/>
    <property type="evidence" value="ECO:0007669"/>
    <property type="project" value="UniProtKB-SubCell"/>
</dbReference>
<dbReference type="GO" id="GO:0006355">
    <property type="term" value="P:regulation of DNA-templated transcription"/>
    <property type="evidence" value="ECO:0007669"/>
    <property type="project" value="InterPro"/>
</dbReference>
<evidence type="ECO:0000313" key="12">
    <source>
        <dbReference type="Proteomes" id="UP000596660"/>
    </source>
</evidence>
<feature type="region of interest" description="Disordered" evidence="9">
    <location>
        <begin position="584"/>
        <end position="617"/>
    </location>
</feature>
<dbReference type="FunFam" id="2.40.330.10:FF:000001">
    <property type="entry name" value="Auxin response factor"/>
    <property type="match status" value="1"/>
</dbReference>
<dbReference type="InterPro" id="IPR003340">
    <property type="entry name" value="B3_DNA-bd"/>
</dbReference>
<dbReference type="OMA" id="SSNSMYW"/>
<evidence type="ECO:0000256" key="7">
    <source>
        <dbReference type="ARBA" id="ARBA00023294"/>
    </source>
</evidence>
<dbReference type="Gene3D" id="2.40.330.10">
    <property type="entry name" value="DNA-binding pseudobarrel domain"/>
    <property type="match status" value="1"/>
</dbReference>
<dbReference type="Proteomes" id="UP000596660">
    <property type="component" value="Unplaced"/>
</dbReference>
<comment type="subcellular location">
    <subcellularLocation>
        <location evidence="1 8">Nucleus</location>
    </subcellularLocation>
</comment>
<proteinExistence type="inferred from homology"/>
<evidence type="ECO:0000256" key="5">
    <source>
        <dbReference type="ARBA" id="ARBA00023163"/>
    </source>
</evidence>
<dbReference type="GO" id="GO:0009734">
    <property type="term" value="P:auxin-activated signaling pathway"/>
    <property type="evidence" value="ECO:0007669"/>
    <property type="project" value="UniProtKB-KW"/>
</dbReference>
<keyword evidence="4 8" id="KW-0238">DNA-binding</keyword>
<keyword evidence="3 8" id="KW-0805">Transcription regulation</keyword>
<feature type="compositionally biased region" description="Polar residues" evidence="9">
    <location>
        <begin position="356"/>
        <end position="366"/>
    </location>
</feature>
<sequence>MALQGIHQSAGQPEQDALYKELWYACAGPLVNVPRQGERVYYFPQGHMEQLEASTHQGLEQQMPSFNLPSKILCKVAHIELRAEPETDEVYAQITLVPERDQSEITTPDEPVADPPRCNVHSFCKTLTASDTSTHGGFSVLRRHADDCLPPLDMSQQPPWQELVATDLHGSEWHFRHIFRGQPRRHLLTTGWSVFVSSKKLVAGDAFIFLRGENGELRVGVRRVMRQLNNMPSSVISSHSMHLGVLATAAHAIQTGTLFSVFYKPRTSRSEFLVSVNKYLEAKSHKLSVGMRFKMRFEGDEVPERRFSGTIVGVNDTSSSSWANSEWRSLKVQWDEPSSIMRPERVSPWELEPLVANSSSNSQPTQRNKRPRPAVMPSSATDLSAMGIWKSPVESSAVACAEVDCTRGQFSSVTKAGSVGFTANSSLPVLSSHSIYWSHRAENASESLGSVVNKESGEKRKSSGAGCRLFGIQLFDHSNLDETSTRGGEDQPVPSLEAESDRSNVNQPDVPSLSCDPDKISLNKQSRTCTKVHMQGVAVGRAVDLTRFDCYDDLLKKLEQLEFCSMVRKIFIYTSEEVKRLSTKSKISVEEEAKPGYTDAEMPAASEEQSSAVGPSC</sequence>
<evidence type="ECO:0000256" key="1">
    <source>
        <dbReference type="ARBA" id="ARBA00004123"/>
    </source>
</evidence>
<evidence type="ECO:0000256" key="6">
    <source>
        <dbReference type="ARBA" id="ARBA00023242"/>
    </source>
</evidence>
<dbReference type="CDD" id="cd10017">
    <property type="entry name" value="B3_DNA"/>
    <property type="match status" value="1"/>
</dbReference>
<evidence type="ECO:0000256" key="2">
    <source>
        <dbReference type="ARBA" id="ARBA00007853"/>
    </source>
</evidence>
<dbReference type="Gene3D" id="3.10.20.90">
    <property type="entry name" value="Phosphatidylinositol 3-kinase Catalytic Subunit, Chain A, domain 1"/>
    <property type="match status" value="1"/>
</dbReference>
<dbReference type="PROSITE" id="PS50863">
    <property type="entry name" value="B3"/>
    <property type="match status" value="1"/>
</dbReference>
<dbReference type="Pfam" id="PF06507">
    <property type="entry name" value="ARF_AD"/>
    <property type="match status" value="1"/>
</dbReference>
<evidence type="ECO:0000256" key="4">
    <source>
        <dbReference type="ARBA" id="ARBA00023125"/>
    </source>
</evidence>
<dbReference type="EnsemblPlants" id="AUR62032471-RA">
    <property type="protein sequence ID" value="AUR62032471-RA:cds"/>
    <property type="gene ID" value="AUR62032471"/>
</dbReference>
<dbReference type="InterPro" id="IPR010525">
    <property type="entry name" value="ARF_dom"/>
</dbReference>
<keyword evidence="7 8" id="KW-0927">Auxin signaling pathway</keyword>
<organism evidence="11 12">
    <name type="scientific">Chenopodium quinoa</name>
    <name type="common">Quinoa</name>
    <dbReference type="NCBI Taxonomy" id="63459"/>
    <lineage>
        <taxon>Eukaryota</taxon>
        <taxon>Viridiplantae</taxon>
        <taxon>Streptophyta</taxon>
        <taxon>Embryophyta</taxon>
        <taxon>Tracheophyta</taxon>
        <taxon>Spermatophyta</taxon>
        <taxon>Magnoliopsida</taxon>
        <taxon>eudicotyledons</taxon>
        <taxon>Gunneridae</taxon>
        <taxon>Pentapetalae</taxon>
        <taxon>Caryophyllales</taxon>
        <taxon>Chenopodiaceae</taxon>
        <taxon>Chenopodioideae</taxon>
        <taxon>Atripliceae</taxon>
        <taxon>Chenopodium</taxon>
    </lineage>
</organism>
<name>A0A803MMH0_CHEQI</name>
<reference evidence="11" key="2">
    <citation type="submission" date="2021-03" db="UniProtKB">
        <authorList>
            <consortium name="EnsemblPlants"/>
        </authorList>
    </citation>
    <scope>IDENTIFICATION</scope>
</reference>
<comment type="function">
    <text evidence="8">Auxin response factors (ARFs) are transcriptional factors that bind specifically to the DNA sequence 5'-TGTCTC-3' found in the auxin-responsive promoter elements (AuxREs).</text>
</comment>
<dbReference type="InterPro" id="IPR044835">
    <property type="entry name" value="ARF_plant"/>
</dbReference>
<dbReference type="PANTHER" id="PTHR31384:SF96">
    <property type="entry name" value="AUXIN RESPONSE FACTOR 1"/>
    <property type="match status" value="1"/>
</dbReference>
<feature type="compositionally biased region" description="Basic and acidic residues" evidence="9">
    <location>
        <begin position="480"/>
        <end position="489"/>
    </location>
</feature>
<dbReference type="Gene3D" id="2.30.30.1040">
    <property type="match status" value="1"/>
</dbReference>
<dbReference type="AlphaFoldDB" id="A0A803MMH0"/>
<reference evidence="11" key="1">
    <citation type="journal article" date="2017" name="Nature">
        <title>The genome of Chenopodium quinoa.</title>
        <authorList>
            <person name="Jarvis D.E."/>
            <person name="Ho Y.S."/>
            <person name="Lightfoot D.J."/>
            <person name="Schmoeckel S.M."/>
            <person name="Li B."/>
            <person name="Borm T.J.A."/>
            <person name="Ohyanagi H."/>
            <person name="Mineta K."/>
            <person name="Michell C.T."/>
            <person name="Saber N."/>
            <person name="Kharbatia N.M."/>
            <person name="Rupper R.R."/>
            <person name="Sharp A.R."/>
            <person name="Dally N."/>
            <person name="Boughton B.A."/>
            <person name="Woo Y.H."/>
            <person name="Gao G."/>
            <person name="Schijlen E.G.W.M."/>
            <person name="Guo X."/>
            <person name="Momin A.A."/>
            <person name="Negrao S."/>
            <person name="Al-Babili S."/>
            <person name="Gehring C."/>
            <person name="Roessner U."/>
            <person name="Jung C."/>
            <person name="Murphy K."/>
            <person name="Arold S.T."/>
            <person name="Gojobori T."/>
            <person name="van der Linden C.G."/>
            <person name="van Loo E.N."/>
            <person name="Jellen E.N."/>
            <person name="Maughan P.J."/>
            <person name="Tester M."/>
        </authorList>
    </citation>
    <scope>NUCLEOTIDE SEQUENCE [LARGE SCALE GENOMIC DNA]</scope>
    <source>
        <strain evidence="11">cv. PI 614886</strain>
    </source>
</reference>
<dbReference type="SMART" id="SM01019">
    <property type="entry name" value="B3"/>
    <property type="match status" value="1"/>
</dbReference>
<evidence type="ECO:0000256" key="8">
    <source>
        <dbReference type="RuleBase" id="RU004561"/>
    </source>
</evidence>
<keyword evidence="12" id="KW-1185">Reference proteome</keyword>
<dbReference type="Pfam" id="PF02309">
    <property type="entry name" value="AUX_IAA"/>
    <property type="match status" value="1"/>
</dbReference>
<keyword evidence="5 8" id="KW-0804">Transcription</keyword>
<dbReference type="PANTHER" id="PTHR31384">
    <property type="entry name" value="AUXIN RESPONSE FACTOR 4-RELATED"/>
    <property type="match status" value="1"/>
</dbReference>
<evidence type="ECO:0000256" key="9">
    <source>
        <dbReference type="SAM" id="MobiDB-lite"/>
    </source>
</evidence>
<accession>A0A803MMH0</accession>
<dbReference type="Gramene" id="AUR62032471-RA">
    <property type="protein sequence ID" value="AUR62032471-RA:cds"/>
    <property type="gene ID" value="AUR62032471"/>
</dbReference>
<comment type="subunit">
    <text evidence="8">Homodimers and heterodimers.</text>
</comment>
<evidence type="ECO:0000259" key="10">
    <source>
        <dbReference type="PROSITE" id="PS50863"/>
    </source>
</evidence>
<protein>
    <recommendedName>
        <fullName evidence="8">Auxin response factor</fullName>
    </recommendedName>
</protein>
<dbReference type="GO" id="GO:0003677">
    <property type="term" value="F:DNA binding"/>
    <property type="evidence" value="ECO:0007669"/>
    <property type="project" value="UniProtKB-KW"/>
</dbReference>
<evidence type="ECO:0000313" key="11">
    <source>
        <dbReference type="EnsemblPlants" id="AUR62032471-RA:cds"/>
    </source>
</evidence>
<feature type="domain" description="TF-B3" evidence="10">
    <location>
        <begin position="123"/>
        <end position="225"/>
    </location>
</feature>
<dbReference type="InterPro" id="IPR033389">
    <property type="entry name" value="AUX/IAA_dom"/>
</dbReference>
<dbReference type="InterPro" id="IPR015300">
    <property type="entry name" value="DNA-bd_pseudobarrel_sf"/>
</dbReference>
<comment type="similarity">
    <text evidence="2 8">Belongs to the ARF family.</text>
</comment>
<feature type="region of interest" description="Disordered" evidence="9">
    <location>
        <begin position="355"/>
        <end position="379"/>
    </location>
</feature>
<dbReference type="SUPFAM" id="SSF101936">
    <property type="entry name" value="DNA-binding pseudobarrel domain"/>
    <property type="match status" value="1"/>
</dbReference>
<dbReference type="FunFam" id="2.30.30.1040:FF:000001">
    <property type="entry name" value="Auxin response factor"/>
    <property type="match status" value="1"/>
</dbReference>
<dbReference type="Pfam" id="PF02362">
    <property type="entry name" value="B3"/>
    <property type="match status" value="1"/>
</dbReference>
<keyword evidence="6 8" id="KW-0539">Nucleus</keyword>